<feature type="region of interest" description="Disordered" evidence="1">
    <location>
        <begin position="506"/>
        <end position="541"/>
    </location>
</feature>
<dbReference type="AlphaFoldDB" id="A0A9W6BRC8"/>
<name>A0A9W6BRC8_9CHLO</name>
<feature type="compositionally biased region" description="Gly residues" evidence="1">
    <location>
        <begin position="920"/>
        <end position="930"/>
    </location>
</feature>
<dbReference type="EMBL" id="BRXU01000017">
    <property type="protein sequence ID" value="GLC56814.1"/>
    <property type="molecule type" value="Genomic_DNA"/>
</dbReference>
<organism evidence="2 3">
    <name type="scientific">Pleodorina starrii</name>
    <dbReference type="NCBI Taxonomy" id="330485"/>
    <lineage>
        <taxon>Eukaryota</taxon>
        <taxon>Viridiplantae</taxon>
        <taxon>Chlorophyta</taxon>
        <taxon>core chlorophytes</taxon>
        <taxon>Chlorophyceae</taxon>
        <taxon>CS clade</taxon>
        <taxon>Chlamydomonadales</taxon>
        <taxon>Volvocaceae</taxon>
        <taxon>Pleodorina</taxon>
    </lineage>
</organism>
<feature type="compositionally biased region" description="Low complexity" evidence="1">
    <location>
        <begin position="216"/>
        <end position="225"/>
    </location>
</feature>
<feature type="compositionally biased region" description="Low complexity" evidence="1">
    <location>
        <begin position="901"/>
        <end position="919"/>
    </location>
</feature>
<accession>A0A9W6BRC8</accession>
<feature type="region of interest" description="Disordered" evidence="1">
    <location>
        <begin position="901"/>
        <end position="930"/>
    </location>
</feature>
<feature type="region of interest" description="Disordered" evidence="1">
    <location>
        <begin position="1166"/>
        <end position="1215"/>
    </location>
</feature>
<feature type="compositionally biased region" description="Low complexity" evidence="1">
    <location>
        <begin position="516"/>
        <end position="525"/>
    </location>
</feature>
<reference evidence="2 3" key="1">
    <citation type="journal article" date="2023" name="Commun. Biol.">
        <title>Reorganization of the ancestral sex-determining regions during the evolution of trioecy in Pleodorina starrii.</title>
        <authorList>
            <person name="Takahashi K."/>
            <person name="Suzuki S."/>
            <person name="Kawai-Toyooka H."/>
            <person name="Yamamoto K."/>
            <person name="Hamaji T."/>
            <person name="Ootsuki R."/>
            <person name="Yamaguchi H."/>
            <person name="Kawachi M."/>
            <person name="Higashiyama T."/>
            <person name="Nozaki H."/>
        </authorList>
    </citation>
    <scope>NUCLEOTIDE SEQUENCE [LARGE SCALE GENOMIC DNA]</scope>
    <source>
        <strain evidence="2 3">NIES-4479</strain>
    </source>
</reference>
<proteinExistence type="predicted"/>
<sequence length="1265" mass="128703">MTPIPLAVCRASRSSHLTAAAPQLRNGRWLLGAVVDIASQGRLHSSLATTFSEVCTDAVGVDLKTQQPLVPAAAEHPAAFLRRMLEAIPPHPTPSTFESVRRLLEDSARATNPQVSPLTAGRRPDSTSLAARDANAILSIVTSLLQPSTSHPADRYWARASLPELLLLLSRLRIRSHPKLESALIITLRRGQLPTPDPNTWQKLQIQIQLPRLPPDAASAADAAASGGGIGGTFPHQHRASPPPAPPTPASSPPPPPPSAPIAFRLSQAMASLPVLSHEAWQQLAERHFLGRPGQLDQMSPDQMSLLAAAFARAGYHPVTLFGSIADRLLPATRRLQPGSLARALHAFAALRHHDPQLSAALCEEVLCRMRGEGYAAAAGGGGGGSGGSAAARGGGGGASGAGSADGGGSSLLSLAGAALFGGRSGGRPDRAHRAPQFLLDDLARLAAAAVQLGAGEPAVRRYGIGGGGGSHGGVLGERLMEAVAEEAEEAVAARVRLVLEAASTAAGAQPPPPSQLSSPEAALARVTGTPESRSGGGAGAAASYGDVYVGSVADTSGCDPTDRIAEEAEWEQLPSWGSGYPENSSSSSSSGSSIGSSSLPVDQLKPVMTLLEALVAAAAAGGAAAHAIASRHLVPELPSLEPYLAPQHLVALLAALLPGPAAAAAAASSAMRQVACPYPGPPPPPRLSPSSFSLTPGGAAAAKDGDRGKGQPRMEQSGAVATPGDQLAAVVGALCRRTDPRVFRSARQLLEAWHLLAAARAGGVPEVDDPRVVGALMAPVCDVVVRHVAMLGSAPEAARFIVSCALLSVYDRPALDAITVPLVAALGGGGGGGAPFRRGVGSGGSGGGWSSCGFRAGALTPPALAQLAWAVGQLGYDDEQLLAAIQGQALALSAPSVFSTQHQQQHQQQHTADAAAAAGDGGGDGGAGSGPLLGPLELADVMWCLAVNQFRTNQGNEIRELYLRAASQGVLSIDDPRWLRLAGVHLLLLLGWAGGLGEAAAGQLRSGWFNALSYAWEQQAVAPGEQLAGPTGLPPDPDPPTAAFRQSVAAAARELIRSGALAGSGSGGGGRWRLKAGYVWGMLPPSSDIRLTVPLLLRGPAAPLAAAAPPLAADGLTAGLAGGGGGSEWLVALDLVRCADEAEVPGPRAAADEAAAAAAAVVGIHDPAPSGPEAVSTRDRTHHQQQQQRQEAGCGPQQLGGDGSGRGYGVGGGGGGGGQLLGPARWRQLVLRRLGVVVRPIRQAEWERADGRQQREMLLQAMRL</sequence>
<feature type="compositionally biased region" description="Low complexity" evidence="1">
    <location>
        <begin position="689"/>
        <end position="703"/>
    </location>
</feature>
<gene>
    <name evidence="2" type="primary">PLEST009653</name>
    <name evidence="2" type="ORF">PLESTB_001151900</name>
</gene>
<feature type="compositionally biased region" description="Low complexity" evidence="1">
    <location>
        <begin position="576"/>
        <end position="599"/>
    </location>
</feature>
<feature type="compositionally biased region" description="Pro residues" evidence="1">
    <location>
        <begin position="679"/>
        <end position="688"/>
    </location>
</feature>
<evidence type="ECO:0008006" key="4">
    <source>
        <dbReference type="Google" id="ProtNLM"/>
    </source>
</evidence>
<dbReference type="Proteomes" id="UP001165080">
    <property type="component" value="Unassembled WGS sequence"/>
</dbReference>
<evidence type="ECO:0000256" key="1">
    <source>
        <dbReference type="SAM" id="MobiDB-lite"/>
    </source>
</evidence>
<feature type="compositionally biased region" description="Gly residues" evidence="1">
    <location>
        <begin position="1199"/>
        <end position="1215"/>
    </location>
</feature>
<protein>
    <recommendedName>
        <fullName evidence="4">RAP domain-containing protein</fullName>
    </recommendedName>
</protein>
<feature type="compositionally biased region" description="Pro residues" evidence="1">
    <location>
        <begin position="241"/>
        <end position="260"/>
    </location>
</feature>
<feature type="compositionally biased region" description="Low complexity" evidence="1">
    <location>
        <begin position="1185"/>
        <end position="1198"/>
    </location>
</feature>
<comment type="caution">
    <text evidence="2">The sequence shown here is derived from an EMBL/GenBank/DDBJ whole genome shotgun (WGS) entry which is preliminary data.</text>
</comment>
<feature type="region of interest" description="Disordered" evidence="1">
    <location>
        <begin position="215"/>
        <end position="262"/>
    </location>
</feature>
<feature type="region of interest" description="Disordered" evidence="1">
    <location>
        <begin position="379"/>
        <end position="403"/>
    </location>
</feature>
<feature type="region of interest" description="Disordered" evidence="1">
    <location>
        <begin position="678"/>
        <end position="722"/>
    </location>
</feature>
<keyword evidence="3" id="KW-1185">Reference proteome</keyword>
<evidence type="ECO:0000313" key="3">
    <source>
        <dbReference type="Proteomes" id="UP001165080"/>
    </source>
</evidence>
<feature type="region of interest" description="Disordered" evidence="1">
    <location>
        <begin position="571"/>
        <end position="599"/>
    </location>
</feature>
<evidence type="ECO:0000313" key="2">
    <source>
        <dbReference type="EMBL" id="GLC56814.1"/>
    </source>
</evidence>
<feature type="region of interest" description="Disordered" evidence="1">
    <location>
        <begin position="108"/>
        <end position="127"/>
    </location>
</feature>